<protein>
    <submittedName>
        <fullName evidence="1">Uncharacterized protein</fullName>
    </submittedName>
</protein>
<dbReference type="EMBL" id="BQNB010012015">
    <property type="protein sequence ID" value="GJS98095.1"/>
    <property type="molecule type" value="Genomic_DNA"/>
</dbReference>
<comment type="caution">
    <text evidence="1">The sequence shown here is derived from an EMBL/GenBank/DDBJ whole genome shotgun (WGS) entry which is preliminary data.</text>
</comment>
<evidence type="ECO:0000313" key="2">
    <source>
        <dbReference type="Proteomes" id="UP001151760"/>
    </source>
</evidence>
<sequence length="537" mass="61535">MEDPNITMEEYIKLEEEKARKRGKVFNWETAKYGKIWYDEDIHDLRSVESEFLAIAFNNEFRLTILMMKITCCFDDLDFFKDFENEFSAIVYNDAQTSKSDLLTEPVFNLQHIDEFDLNDETSLSEYKEEEHNVLYFNDLFPFNIIHSDDLKSEKDNDDNDIDIIPSSKDMAPLPPRGQRHLFLRYQGLDYTDADIADFEKRMVMEHRDDAGGDVFTSQAWGRLFDTRGPLVRELILEFLSTLRFGEFILALGLHIGEEMESLSFARYWSESERMIPGKGDLHDYWRDISNDGDFLGPPPSYTLIRDPVLRLYHQMMAHSIAGRSQAPEKVIATDLLYLRRMDVGSVNIPYLLARYLRRFIARRKSGAHISGGQFIARLAEHFGLLTAEILEGLTITALIQIIDMAELPDVAAGALEVAQDAPIIDEGGQADSAPTHAPPPPAAARTMIQRMARLEANVHEISGTLTEQRELISAMAHDFSRFCTWTTTSLTRMMDREGVTYKSYSETLREYTRHVRCRTYGASTSAAQQDPQQPDP</sequence>
<gene>
    <name evidence="1" type="ORF">Tco_0819265</name>
</gene>
<dbReference type="Proteomes" id="UP001151760">
    <property type="component" value="Unassembled WGS sequence"/>
</dbReference>
<proteinExistence type="predicted"/>
<reference evidence="1" key="2">
    <citation type="submission" date="2022-01" db="EMBL/GenBank/DDBJ databases">
        <authorList>
            <person name="Yamashiro T."/>
            <person name="Shiraishi A."/>
            <person name="Satake H."/>
            <person name="Nakayama K."/>
        </authorList>
    </citation>
    <scope>NUCLEOTIDE SEQUENCE</scope>
</reference>
<keyword evidence="2" id="KW-1185">Reference proteome</keyword>
<name>A0ABQ5AAE2_9ASTR</name>
<accession>A0ABQ5AAE2</accession>
<reference evidence="1" key="1">
    <citation type="journal article" date="2022" name="Int. J. Mol. Sci.">
        <title>Draft Genome of Tanacetum Coccineum: Genomic Comparison of Closely Related Tanacetum-Family Plants.</title>
        <authorList>
            <person name="Yamashiro T."/>
            <person name="Shiraishi A."/>
            <person name="Nakayama K."/>
            <person name="Satake H."/>
        </authorList>
    </citation>
    <scope>NUCLEOTIDE SEQUENCE</scope>
</reference>
<evidence type="ECO:0000313" key="1">
    <source>
        <dbReference type="EMBL" id="GJS98095.1"/>
    </source>
</evidence>
<organism evidence="1 2">
    <name type="scientific">Tanacetum coccineum</name>
    <dbReference type="NCBI Taxonomy" id="301880"/>
    <lineage>
        <taxon>Eukaryota</taxon>
        <taxon>Viridiplantae</taxon>
        <taxon>Streptophyta</taxon>
        <taxon>Embryophyta</taxon>
        <taxon>Tracheophyta</taxon>
        <taxon>Spermatophyta</taxon>
        <taxon>Magnoliopsida</taxon>
        <taxon>eudicotyledons</taxon>
        <taxon>Gunneridae</taxon>
        <taxon>Pentapetalae</taxon>
        <taxon>asterids</taxon>
        <taxon>campanulids</taxon>
        <taxon>Asterales</taxon>
        <taxon>Asteraceae</taxon>
        <taxon>Asteroideae</taxon>
        <taxon>Anthemideae</taxon>
        <taxon>Anthemidinae</taxon>
        <taxon>Tanacetum</taxon>
    </lineage>
</organism>